<keyword evidence="2" id="KW-0808">Transferase</keyword>
<dbReference type="SUPFAM" id="SSF160574">
    <property type="entry name" value="BT0923-like"/>
    <property type="match status" value="1"/>
</dbReference>
<feature type="signal peptide" evidence="1">
    <location>
        <begin position="1"/>
        <end position="19"/>
    </location>
</feature>
<evidence type="ECO:0000313" key="3">
    <source>
        <dbReference type="Proteomes" id="UP001597467"/>
    </source>
</evidence>
<keyword evidence="3" id="KW-1185">Reference proteome</keyword>
<keyword evidence="2" id="KW-0548">Nucleotidyltransferase</keyword>
<evidence type="ECO:0000256" key="1">
    <source>
        <dbReference type="SAM" id="SignalP"/>
    </source>
</evidence>
<dbReference type="RefSeq" id="WP_379902996.1">
    <property type="nucleotide sequence ID" value="NZ_JBHULM010000011.1"/>
</dbReference>
<accession>A0ABW5K0J2</accession>
<evidence type="ECO:0000313" key="2">
    <source>
        <dbReference type="EMBL" id="MFD2542276.1"/>
    </source>
</evidence>
<organism evidence="2 3">
    <name type="scientific">Lacinutrix gracilariae</name>
    <dbReference type="NCBI Taxonomy" id="1747198"/>
    <lineage>
        <taxon>Bacteria</taxon>
        <taxon>Pseudomonadati</taxon>
        <taxon>Bacteroidota</taxon>
        <taxon>Flavobacteriia</taxon>
        <taxon>Flavobacteriales</taxon>
        <taxon>Flavobacteriaceae</taxon>
        <taxon>Lacinutrix</taxon>
    </lineage>
</organism>
<name>A0ABW5K0J2_9FLAO</name>
<feature type="chain" id="PRO_5046873551" evidence="1">
    <location>
        <begin position="20"/>
        <end position="168"/>
    </location>
</feature>
<sequence length="168" mass="19305">MKKVIIGLLFFGLTIQLYAQDPAPTMLDEVVLVNTNYKYISSTEGRDLAVPVEQLELKVANFDVKTLDFYTDEYEFYDVYFFIPEGKILATYDGKGTILRTAEKYKGIDLPKAVVHAVSKRFPEWEITKDLYLVNYFESGNSTKRYKLTLTNGDKRIKVKLDDAGNFL</sequence>
<keyword evidence="1" id="KW-0732">Signal</keyword>
<reference evidence="3" key="1">
    <citation type="journal article" date="2019" name="Int. J. Syst. Evol. Microbiol.">
        <title>The Global Catalogue of Microorganisms (GCM) 10K type strain sequencing project: providing services to taxonomists for standard genome sequencing and annotation.</title>
        <authorList>
            <consortium name="The Broad Institute Genomics Platform"/>
            <consortium name="The Broad Institute Genome Sequencing Center for Infectious Disease"/>
            <person name="Wu L."/>
            <person name="Ma J."/>
        </authorList>
    </citation>
    <scope>NUCLEOTIDE SEQUENCE [LARGE SCALE GENOMIC DNA]</scope>
    <source>
        <strain evidence="3">KCTC 42808</strain>
    </source>
</reference>
<dbReference type="Proteomes" id="UP001597467">
    <property type="component" value="Unassembled WGS sequence"/>
</dbReference>
<dbReference type="GO" id="GO:0016779">
    <property type="term" value="F:nucleotidyltransferase activity"/>
    <property type="evidence" value="ECO:0007669"/>
    <property type="project" value="UniProtKB-KW"/>
</dbReference>
<gene>
    <name evidence="2" type="ORF">ACFSSB_08095</name>
</gene>
<comment type="caution">
    <text evidence="2">The sequence shown here is derived from an EMBL/GenBank/DDBJ whole genome shotgun (WGS) entry which is preliminary data.</text>
</comment>
<proteinExistence type="predicted"/>
<protein>
    <submittedName>
        <fullName evidence="2">Nicotinate-nucleotide adenylyltransferase</fullName>
    </submittedName>
</protein>
<dbReference type="EMBL" id="JBHULM010000011">
    <property type="protein sequence ID" value="MFD2542276.1"/>
    <property type="molecule type" value="Genomic_DNA"/>
</dbReference>